<feature type="chain" id="PRO_5042531452" description="Secreted protein" evidence="1">
    <location>
        <begin position="28"/>
        <end position="85"/>
    </location>
</feature>
<dbReference type="RefSeq" id="WP_085256006.1">
    <property type="nucleotide sequence ID" value="NZ_AP022573.1"/>
</dbReference>
<evidence type="ECO:0000313" key="3">
    <source>
        <dbReference type="Proteomes" id="UP000193387"/>
    </source>
</evidence>
<dbReference type="AlphaFoldDB" id="A0AAJ3NQW9"/>
<gene>
    <name evidence="2" type="ORF">AWC23_14255</name>
</gene>
<evidence type="ECO:0000256" key="1">
    <source>
        <dbReference type="SAM" id="SignalP"/>
    </source>
</evidence>
<evidence type="ECO:0000313" key="2">
    <source>
        <dbReference type="EMBL" id="ORW71387.1"/>
    </source>
</evidence>
<protein>
    <recommendedName>
        <fullName evidence="4">Secreted protein</fullName>
    </recommendedName>
</protein>
<accession>A0AAJ3NQW9</accession>
<keyword evidence="1" id="KW-0732">Signal</keyword>
<proteinExistence type="predicted"/>
<comment type="caution">
    <text evidence="2">The sequence shown here is derived from an EMBL/GenBank/DDBJ whole genome shotgun (WGS) entry which is preliminary data.</text>
</comment>
<dbReference type="EMBL" id="LQPR01000030">
    <property type="protein sequence ID" value="ORW71387.1"/>
    <property type="molecule type" value="Genomic_DNA"/>
</dbReference>
<feature type="signal peptide" evidence="1">
    <location>
        <begin position="1"/>
        <end position="27"/>
    </location>
</feature>
<reference evidence="2 3" key="1">
    <citation type="submission" date="2016-01" db="EMBL/GenBank/DDBJ databases">
        <title>The new phylogeny of the genus Mycobacterium.</title>
        <authorList>
            <person name="Tarcisio F."/>
            <person name="Conor M."/>
            <person name="Antonella G."/>
            <person name="Elisabetta G."/>
            <person name="Giulia F.S."/>
            <person name="Sara T."/>
            <person name="Anna F."/>
            <person name="Clotilde B."/>
            <person name="Roberto B."/>
            <person name="Veronica D.S."/>
            <person name="Fabio R."/>
            <person name="Monica P."/>
            <person name="Olivier J."/>
            <person name="Enrico T."/>
            <person name="Nicola S."/>
        </authorList>
    </citation>
    <scope>NUCLEOTIDE SEQUENCE [LARGE SCALE GENOMIC DNA]</scope>
    <source>
        <strain evidence="2 3">DSM 44616</strain>
    </source>
</reference>
<sequence>MTTHHQHVIAKAIAAAAITFGVGVGLAAQAAADEPVGAEANPYTALRCACTETAPAGSAALMEEVQRGLQRGHSAWVPGLPPPTR</sequence>
<name>A0AAJ3NQW9_9MYCO</name>
<evidence type="ECO:0008006" key="4">
    <source>
        <dbReference type="Google" id="ProtNLM"/>
    </source>
</evidence>
<organism evidence="2 3">
    <name type="scientific">Mycobacterium saskatchewanense</name>
    <dbReference type="NCBI Taxonomy" id="220927"/>
    <lineage>
        <taxon>Bacteria</taxon>
        <taxon>Bacillati</taxon>
        <taxon>Actinomycetota</taxon>
        <taxon>Actinomycetes</taxon>
        <taxon>Mycobacteriales</taxon>
        <taxon>Mycobacteriaceae</taxon>
        <taxon>Mycobacterium</taxon>
        <taxon>Mycobacterium simiae complex</taxon>
    </lineage>
</organism>
<dbReference type="Proteomes" id="UP000193387">
    <property type="component" value="Unassembled WGS sequence"/>
</dbReference>
<keyword evidence="3" id="KW-1185">Reference proteome</keyword>